<dbReference type="InterPro" id="IPR005905">
    <property type="entry name" value="D_ala_D_ala"/>
</dbReference>
<comment type="subcellular location">
    <subcellularLocation>
        <location evidence="4 15">Cytoplasm</location>
    </subcellularLocation>
</comment>
<dbReference type="GO" id="GO:0008360">
    <property type="term" value="P:regulation of cell shape"/>
    <property type="evidence" value="ECO:0007669"/>
    <property type="project" value="UniProtKB-KW"/>
</dbReference>
<dbReference type="GO" id="GO:0005524">
    <property type="term" value="F:ATP binding"/>
    <property type="evidence" value="ECO:0007669"/>
    <property type="project" value="UniProtKB-UniRule"/>
</dbReference>
<keyword evidence="19" id="KW-1185">Reference proteome</keyword>
<dbReference type="Pfam" id="PF07478">
    <property type="entry name" value="Dala_Dala_lig_C"/>
    <property type="match status" value="1"/>
</dbReference>
<dbReference type="InterPro" id="IPR011761">
    <property type="entry name" value="ATP-grasp"/>
</dbReference>
<reference evidence="18" key="2">
    <citation type="submission" date="2020-09" db="EMBL/GenBank/DDBJ databases">
        <authorList>
            <person name="Sun Q."/>
            <person name="Kim S."/>
        </authorList>
    </citation>
    <scope>NUCLEOTIDE SEQUENCE</scope>
    <source>
        <strain evidence="18">KCTC 32513</strain>
    </source>
</reference>
<dbReference type="NCBIfam" id="NF002378">
    <property type="entry name" value="PRK01372.1"/>
    <property type="match status" value="1"/>
</dbReference>
<keyword evidence="8 15" id="KW-0436">Ligase</keyword>
<keyword evidence="10 16" id="KW-0067">ATP-binding</keyword>
<evidence type="ECO:0000256" key="12">
    <source>
        <dbReference type="ARBA" id="ARBA00022984"/>
    </source>
</evidence>
<dbReference type="Gene3D" id="3.30.470.20">
    <property type="entry name" value="ATP-grasp fold, B domain"/>
    <property type="match status" value="1"/>
</dbReference>
<dbReference type="InterPro" id="IPR000291">
    <property type="entry name" value="D-Ala_lig_Van_CS"/>
</dbReference>
<dbReference type="InterPro" id="IPR016185">
    <property type="entry name" value="PreATP-grasp_dom_sf"/>
</dbReference>
<comment type="pathway">
    <text evidence="15">Cell wall biogenesis; peptidoglycan biosynthesis.</text>
</comment>
<gene>
    <name evidence="15 18" type="primary">ddl</name>
    <name evidence="18" type="ORF">GCM10009069_25320</name>
</gene>
<comment type="similarity">
    <text evidence="5 15">Belongs to the D-alanine--D-alanine ligase family.</text>
</comment>
<dbReference type="HAMAP" id="MF_00047">
    <property type="entry name" value="Dala_Dala_lig"/>
    <property type="match status" value="1"/>
</dbReference>
<keyword evidence="9 16" id="KW-0547">Nucleotide-binding</keyword>
<evidence type="ECO:0000256" key="9">
    <source>
        <dbReference type="ARBA" id="ARBA00022741"/>
    </source>
</evidence>
<evidence type="ECO:0000256" key="13">
    <source>
        <dbReference type="ARBA" id="ARBA00023316"/>
    </source>
</evidence>
<evidence type="ECO:0000256" key="16">
    <source>
        <dbReference type="PROSITE-ProRule" id="PRU00409"/>
    </source>
</evidence>
<evidence type="ECO:0000313" key="19">
    <source>
        <dbReference type="Proteomes" id="UP000634004"/>
    </source>
</evidence>
<evidence type="ECO:0000256" key="6">
    <source>
        <dbReference type="ARBA" id="ARBA00012216"/>
    </source>
</evidence>
<dbReference type="EMBL" id="BMZH01000012">
    <property type="protein sequence ID" value="GHB01390.1"/>
    <property type="molecule type" value="Genomic_DNA"/>
</dbReference>
<comment type="cofactor">
    <cofactor evidence="1">
        <name>Mn(2+)</name>
        <dbReference type="ChEBI" id="CHEBI:29035"/>
    </cofactor>
</comment>
<evidence type="ECO:0000256" key="7">
    <source>
        <dbReference type="ARBA" id="ARBA00022490"/>
    </source>
</evidence>
<dbReference type="AlphaFoldDB" id="A0A8J3G3C4"/>
<name>A0A8J3G3C4_9PROT</name>
<reference evidence="18" key="1">
    <citation type="journal article" date="2014" name="Int. J. Syst. Evol. Microbiol.">
        <title>Complete genome sequence of Corynebacterium casei LMG S-19264T (=DSM 44701T), isolated from a smear-ripened cheese.</title>
        <authorList>
            <consortium name="US DOE Joint Genome Institute (JGI-PGF)"/>
            <person name="Walter F."/>
            <person name="Albersmeier A."/>
            <person name="Kalinowski J."/>
            <person name="Ruckert C."/>
        </authorList>
    </citation>
    <scope>NUCLEOTIDE SEQUENCE</scope>
    <source>
        <strain evidence="18">KCTC 32513</strain>
    </source>
</reference>
<dbReference type="Gene3D" id="3.40.50.20">
    <property type="match status" value="1"/>
</dbReference>
<evidence type="ECO:0000259" key="17">
    <source>
        <dbReference type="PROSITE" id="PS50975"/>
    </source>
</evidence>
<dbReference type="UniPathway" id="UPA00219"/>
<evidence type="ECO:0000256" key="2">
    <source>
        <dbReference type="ARBA" id="ARBA00001946"/>
    </source>
</evidence>
<dbReference type="GO" id="GO:0008716">
    <property type="term" value="F:D-alanine-D-alanine ligase activity"/>
    <property type="evidence" value="ECO:0007669"/>
    <property type="project" value="UniProtKB-UniRule"/>
</dbReference>
<dbReference type="SUPFAM" id="SSF56059">
    <property type="entry name" value="Glutathione synthetase ATP-binding domain-like"/>
    <property type="match status" value="1"/>
</dbReference>
<dbReference type="Proteomes" id="UP000634004">
    <property type="component" value="Unassembled WGS sequence"/>
</dbReference>
<comment type="catalytic activity">
    <reaction evidence="14 15">
        <text>2 D-alanine + ATP = D-alanyl-D-alanine + ADP + phosphate + H(+)</text>
        <dbReference type="Rhea" id="RHEA:11224"/>
        <dbReference type="ChEBI" id="CHEBI:15378"/>
        <dbReference type="ChEBI" id="CHEBI:30616"/>
        <dbReference type="ChEBI" id="CHEBI:43474"/>
        <dbReference type="ChEBI" id="CHEBI:57416"/>
        <dbReference type="ChEBI" id="CHEBI:57822"/>
        <dbReference type="ChEBI" id="CHEBI:456216"/>
        <dbReference type="EC" id="6.3.2.4"/>
    </reaction>
</comment>
<dbReference type="InterPro" id="IPR013815">
    <property type="entry name" value="ATP_grasp_subdomain_1"/>
</dbReference>
<evidence type="ECO:0000256" key="4">
    <source>
        <dbReference type="ARBA" id="ARBA00004496"/>
    </source>
</evidence>
<evidence type="ECO:0000256" key="1">
    <source>
        <dbReference type="ARBA" id="ARBA00001936"/>
    </source>
</evidence>
<comment type="function">
    <text evidence="3 15">Cell wall formation.</text>
</comment>
<dbReference type="GO" id="GO:0005737">
    <property type="term" value="C:cytoplasm"/>
    <property type="evidence" value="ECO:0007669"/>
    <property type="project" value="UniProtKB-SubCell"/>
</dbReference>
<dbReference type="GO" id="GO:0009252">
    <property type="term" value="P:peptidoglycan biosynthetic process"/>
    <property type="evidence" value="ECO:0007669"/>
    <property type="project" value="UniProtKB-UniRule"/>
</dbReference>
<evidence type="ECO:0000256" key="15">
    <source>
        <dbReference type="HAMAP-Rule" id="MF_00047"/>
    </source>
</evidence>
<dbReference type="SUPFAM" id="SSF52440">
    <property type="entry name" value="PreATP-grasp domain"/>
    <property type="match status" value="1"/>
</dbReference>
<comment type="cofactor">
    <cofactor evidence="2">
        <name>Mg(2+)</name>
        <dbReference type="ChEBI" id="CHEBI:18420"/>
    </cofactor>
</comment>
<dbReference type="InterPro" id="IPR011095">
    <property type="entry name" value="Dala_Dala_lig_C"/>
</dbReference>
<keyword evidence="12 15" id="KW-0573">Peptidoglycan synthesis</keyword>
<dbReference type="PANTHER" id="PTHR23132">
    <property type="entry name" value="D-ALANINE--D-ALANINE LIGASE"/>
    <property type="match status" value="1"/>
</dbReference>
<evidence type="ECO:0000256" key="10">
    <source>
        <dbReference type="ARBA" id="ARBA00022840"/>
    </source>
</evidence>
<proteinExistence type="inferred from homology"/>
<dbReference type="RefSeq" id="WP_189499021.1">
    <property type="nucleotide sequence ID" value="NZ_BMZH01000012.1"/>
</dbReference>
<evidence type="ECO:0000256" key="8">
    <source>
        <dbReference type="ARBA" id="ARBA00022598"/>
    </source>
</evidence>
<protein>
    <recommendedName>
        <fullName evidence="6 15">D-alanine--D-alanine ligase</fullName>
        <ecNumber evidence="6 15">6.3.2.4</ecNumber>
    </recommendedName>
    <alternativeName>
        <fullName evidence="15">D-Ala-D-Ala ligase</fullName>
    </alternativeName>
    <alternativeName>
        <fullName evidence="15">D-alanylalanine synthetase</fullName>
    </alternativeName>
</protein>
<dbReference type="Pfam" id="PF01820">
    <property type="entry name" value="Dala_Dala_lig_N"/>
    <property type="match status" value="1"/>
</dbReference>
<organism evidence="18 19">
    <name type="scientific">Algimonas arctica</name>
    <dbReference type="NCBI Taxonomy" id="1479486"/>
    <lineage>
        <taxon>Bacteria</taxon>
        <taxon>Pseudomonadati</taxon>
        <taxon>Pseudomonadota</taxon>
        <taxon>Alphaproteobacteria</taxon>
        <taxon>Maricaulales</taxon>
        <taxon>Robiginitomaculaceae</taxon>
        <taxon>Algimonas</taxon>
    </lineage>
</organism>
<dbReference type="Gene3D" id="3.30.1490.20">
    <property type="entry name" value="ATP-grasp fold, A domain"/>
    <property type="match status" value="1"/>
</dbReference>
<dbReference type="PROSITE" id="PS00843">
    <property type="entry name" value="DALA_DALA_LIGASE_1"/>
    <property type="match status" value="1"/>
</dbReference>
<evidence type="ECO:0000256" key="14">
    <source>
        <dbReference type="ARBA" id="ARBA00047614"/>
    </source>
</evidence>
<keyword evidence="11 15" id="KW-0133">Cell shape</keyword>
<evidence type="ECO:0000256" key="11">
    <source>
        <dbReference type="ARBA" id="ARBA00022960"/>
    </source>
</evidence>
<comment type="caution">
    <text evidence="18">The sequence shown here is derived from an EMBL/GenBank/DDBJ whole genome shotgun (WGS) entry which is preliminary data.</text>
</comment>
<dbReference type="GO" id="GO:0071555">
    <property type="term" value="P:cell wall organization"/>
    <property type="evidence" value="ECO:0007669"/>
    <property type="project" value="UniProtKB-KW"/>
</dbReference>
<accession>A0A8J3G3C4</accession>
<dbReference type="GO" id="GO:0046872">
    <property type="term" value="F:metal ion binding"/>
    <property type="evidence" value="ECO:0007669"/>
    <property type="project" value="InterPro"/>
</dbReference>
<feature type="domain" description="ATP-grasp" evidence="17">
    <location>
        <begin position="100"/>
        <end position="310"/>
    </location>
</feature>
<dbReference type="PANTHER" id="PTHR23132:SF23">
    <property type="entry name" value="D-ALANINE--D-ALANINE LIGASE B"/>
    <property type="match status" value="1"/>
</dbReference>
<dbReference type="InterPro" id="IPR011127">
    <property type="entry name" value="Dala_Dala_lig_N"/>
</dbReference>
<evidence type="ECO:0000256" key="3">
    <source>
        <dbReference type="ARBA" id="ARBA00003921"/>
    </source>
</evidence>
<dbReference type="EC" id="6.3.2.4" evidence="6 15"/>
<dbReference type="PROSITE" id="PS50975">
    <property type="entry name" value="ATP_GRASP"/>
    <property type="match status" value="1"/>
</dbReference>
<keyword evidence="13 15" id="KW-0961">Cell wall biogenesis/degradation</keyword>
<evidence type="ECO:0000256" key="5">
    <source>
        <dbReference type="ARBA" id="ARBA00010871"/>
    </source>
</evidence>
<evidence type="ECO:0000313" key="18">
    <source>
        <dbReference type="EMBL" id="GHB01390.1"/>
    </source>
</evidence>
<sequence length="329" mass="35035">MKVAVLKGGISAEREVSLVSGAACAAALRGEGYTVVEIDAHPDTIVADLKRVAPDVVFNGLHGDWGEDGEVQGILEQLQLPYTHSGVAASKLAMNKAWAKDIFALHGVTVPQGRVETRARIGAGGILPTPYVVKPNGSGSSASVYIVTEETPALLATMRDDEGLGDAPVIEPFIPGRELTVSVIGGKALCVTEIVPQGEWYDYEAKYVAGGSRHIVNVPLPEGVTELALRNAEIAHRALGCSGVTRADFRLNDTNWSNSADKNQSEMDVVNGLVMLEVNTQPGMTPTSLVPEQCQSHGMSFGALCRWMVEDATWPRTPKNQQKLDALAP</sequence>
<keyword evidence="7 15" id="KW-0963">Cytoplasm</keyword>